<evidence type="ECO:0000313" key="3">
    <source>
        <dbReference type="EnsemblPlants" id="PNT72375"/>
    </source>
</evidence>
<reference evidence="3" key="3">
    <citation type="submission" date="2018-08" db="UniProtKB">
        <authorList>
            <consortium name="EnsemblPlants"/>
        </authorList>
    </citation>
    <scope>IDENTIFICATION</scope>
    <source>
        <strain evidence="3">cv. Bd21</strain>
    </source>
</reference>
<organism evidence="3">
    <name type="scientific">Brachypodium distachyon</name>
    <name type="common">Purple false brome</name>
    <name type="synonym">Trachynia distachya</name>
    <dbReference type="NCBI Taxonomy" id="15368"/>
    <lineage>
        <taxon>Eukaryota</taxon>
        <taxon>Viridiplantae</taxon>
        <taxon>Streptophyta</taxon>
        <taxon>Embryophyta</taxon>
        <taxon>Tracheophyta</taxon>
        <taxon>Spermatophyta</taxon>
        <taxon>Magnoliopsida</taxon>
        <taxon>Liliopsida</taxon>
        <taxon>Poales</taxon>
        <taxon>Poaceae</taxon>
        <taxon>BOP clade</taxon>
        <taxon>Pooideae</taxon>
        <taxon>Stipodae</taxon>
        <taxon>Brachypodieae</taxon>
        <taxon>Brachypodium</taxon>
    </lineage>
</organism>
<dbReference type="Gramene" id="PNT72375">
    <property type="protein sequence ID" value="PNT72375"/>
    <property type="gene ID" value="BRADI_2g43280v3"/>
</dbReference>
<dbReference type="AlphaFoldDB" id="I1HPB7"/>
<reference evidence="2" key="2">
    <citation type="submission" date="2017-06" db="EMBL/GenBank/DDBJ databases">
        <title>WGS assembly of Brachypodium distachyon.</title>
        <authorList>
            <consortium name="The International Brachypodium Initiative"/>
            <person name="Lucas S."/>
            <person name="Harmon-Smith M."/>
            <person name="Lail K."/>
            <person name="Tice H."/>
            <person name="Grimwood J."/>
            <person name="Bruce D."/>
            <person name="Barry K."/>
            <person name="Shu S."/>
            <person name="Lindquist E."/>
            <person name="Wang M."/>
            <person name="Pitluck S."/>
            <person name="Vogel J.P."/>
            <person name="Garvin D.F."/>
            <person name="Mockler T.C."/>
            <person name="Schmutz J."/>
            <person name="Rokhsar D."/>
            <person name="Bevan M.W."/>
        </authorList>
    </citation>
    <scope>NUCLEOTIDE SEQUENCE</scope>
    <source>
        <strain evidence="2">Bd21</strain>
    </source>
</reference>
<evidence type="ECO:0000313" key="2">
    <source>
        <dbReference type="EMBL" id="PNT72375.1"/>
    </source>
</evidence>
<evidence type="ECO:0000313" key="4">
    <source>
        <dbReference type="Proteomes" id="UP000008810"/>
    </source>
</evidence>
<protein>
    <submittedName>
        <fullName evidence="2 3">Uncharacterized protein</fullName>
    </submittedName>
</protein>
<name>I1HPB7_BRADI</name>
<dbReference type="Proteomes" id="UP000008810">
    <property type="component" value="Chromosome 2"/>
</dbReference>
<accession>I1HPB7</accession>
<sequence>MAEEDVVAATEAFRLLTLGGGEPAVRVGAAAGAQGLAESSPASGGASSRATGVNGAASTGSAAPGAPCLVAIVAAAGGIAAGAAVGFAGVANALPVGALLSALIPAGARGEIGGQIAPIAAPAS</sequence>
<gene>
    <name evidence="2" type="ORF">BRADI_2g43280v3</name>
</gene>
<dbReference type="EnsemblPlants" id="PNT72375">
    <property type="protein sequence ID" value="PNT72375"/>
    <property type="gene ID" value="BRADI_2g43280v3"/>
</dbReference>
<reference evidence="2 3" key="1">
    <citation type="journal article" date="2010" name="Nature">
        <title>Genome sequencing and analysis of the model grass Brachypodium distachyon.</title>
        <authorList>
            <consortium name="International Brachypodium Initiative"/>
        </authorList>
    </citation>
    <scope>NUCLEOTIDE SEQUENCE [LARGE SCALE GENOMIC DNA]</scope>
    <source>
        <strain evidence="2 3">Bd21</strain>
    </source>
</reference>
<feature type="region of interest" description="Disordered" evidence="1">
    <location>
        <begin position="36"/>
        <end position="62"/>
    </location>
</feature>
<dbReference type="EMBL" id="CM000881">
    <property type="protein sequence ID" value="PNT72375.1"/>
    <property type="molecule type" value="Genomic_DNA"/>
</dbReference>
<dbReference type="HOGENOM" id="CLU_2007060_0_0_1"/>
<evidence type="ECO:0000256" key="1">
    <source>
        <dbReference type="SAM" id="MobiDB-lite"/>
    </source>
</evidence>
<proteinExistence type="predicted"/>
<keyword evidence="4" id="KW-1185">Reference proteome</keyword>
<dbReference type="InParanoid" id="I1HPB7"/>